<evidence type="ECO:0000256" key="9">
    <source>
        <dbReference type="HAMAP-Rule" id="MF_02075"/>
    </source>
</evidence>
<reference evidence="12" key="1">
    <citation type="submission" date="2017-09" db="EMBL/GenBank/DDBJ databases">
        <title>Depth-based differentiation of microbial function through sediment-hosted aquifers and enrichment of novel symbionts in the deep terrestrial subsurface.</title>
        <authorList>
            <person name="Probst A.J."/>
            <person name="Ladd B."/>
            <person name="Jarett J.K."/>
            <person name="Geller-Mcgrath D.E."/>
            <person name="Sieber C.M.K."/>
            <person name="Emerson J.B."/>
            <person name="Anantharaman K."/>
            <person name="Thomas B.C."/>
            <person name="Malmstrom R."/>
            <person name="Stieglmeier M."/>
            <person name="Klingl A."/>
            <person name="Woyke T."/>
            <person name="Ryan C.M."/>
            <person name="Banfield J.F."/>
        </authorList>
    </citation>
    <scope>NUCLEOTIDE SEQUENCE [LARGE SCALE GENOMIC DNA]</scope>
</reference>
<keyword evidence="4 9" id="KW-0436">Ligase</keyword>
<evidence type="ECO:0000313" key="12">
    <source>
        <dbReference type="Proteomes" id="UP000228626"/>
    </source>
</evidence>
<accession>A0A2H0V395</accession>
<feature type="binding site" evidence="9">
    <location>
        <begin position="217"/>
        <end position="219"/>
    </location>
    <ligand>
        <name>ATP</name>
        <dbReference type="ChEBI" id="CHEBI:30616"/>
    </ligand>
</feature>
<evidence type="ECO:0000256" key="8">
    <source>
        <dbReference type="ARBA" id="ARBA00023146"/>
    </source>
</evidence>
<comment type="similarity">
    <text evidence="2 9">Belongs to the class-II aminoacyl-tRNA synthetase family. Type 2 subfamily.</text>
</comment>
<feature type="binding site" evidence="9">
    <location>
        <position position="217"/>
    </location>
    <ligand>
        <name>L-aspartate</name>
        <dbReference type="ChEBI" id="CHEBI:29991"/>
    </ligand>
</feature>
<dbReference type="PRINTS" id="PR01042">
    <property type="entry name" value="TRNASYNTHASP"/>
</dbReference>
<comment type="subunit">
    <text evidence="9">Homodimer.</text>
</comment>
<keyword evidence="7 9" id="KW-0648">Protein biosynthesis</keyword>
<dbReference type="GO" id="GO:0005524">
    <property type="term" value="F:ATP binding"/>
    <property type="evidence" value="ECO:0007669"/>
    <property type="project" value="UniProtKB-UniRule"/>
</dbReference>
<dbReference type="Proteomes" id="UP000228626">
    <property type="component" value="Unassembled WGS sequence"/>
</dbReference>
<evidence type="ECO:0000259" key="10">
    <source>
        <dbReference type="PROSITE" id="PS50862"/>
    </source>
</evidence>
<dbReference type="HAMAP" id="MF_02075">
    <property type="entry name" value="Asp_tRNA_synth_type2"/>
    <property type="match status" value="1"/>
</dbReference>
<dbReference type="GO" id="GO:0050560">
    <property type="term" value="F:aspartate-tRNA(Asn) ligase activity"/>
    <property type="evidence" value="ECO:0007669"/>
    <property type="project" value="UniProtKB-EC"/>
</dbReference>
<evidence type="ECO:0000256" key="6">
    <source>
        <dbReference type="ARBA" id="ARBA00022840"/>
    </source>
</evidence>
<name>A0A2H0V395_9BACT</name>
<evidence type="ECO:0000256" key="2">
    <source>
        <dbReference type="ARBA" id="ARBA00005312"/>
    </source>
</evidence>
<dbReference type="Gene3D" id="2.40.50.140">
    <property type="entry name" value="Nucleic acid-binding proteins"/>
    <property type="match status" value="1"/>
</dbReference>
<feature type="binding site" evidence="9">
    <location>
        <position position="369"/>
    </location>
    <ligand>
        <name>L-aspartate</name>
        <dbReference type="ChEBI" id="CHEBI:29991"/>
    </ligand>
</feature>
<evidence type="ECO:0000256" key="5">
    <source>
        <dbReference type="ARBA" id="ARBA00022741"/>
    </source>
</evidence>
<dbReference type="AlphaFoldDB" id="A0A2H0V395"/>
<dbReference type="GO" id="GO:0004815">
    <property type="term" value="F:aspartate-tRNA ligase activity"/>
    <property type="evidence" value="ECO:0007669"/>
    <property type="project" value="UniProtKB-UniRule"/>
</dbReference>
<keyword evidence="5 9" id="KW-0547">Nucleotide-binding</keyword>
<dbReference type="InterPro" id="IPR004365">
    <property type="entry name" value="NA-bd_OB_tRNA"/>
</dbReference>
<comment type="caution">
    <text evidence="11">The sequence shown here is derived from an EMBL/GenBank/DDBJ whole genome shotgun (WGS) entry which is preliminary data.</text>
</comment>
<keyword evidence="8 9" id="KW-0030">Aminoacyl-tRNA synthetase</keyword>
<evidence type="ECO:0000313" key="11">
    <source>
        <dbReference type="EMBL" id="PIR92800.1"/>
    </source>
</evidence>
<dbReference type="SUPFAM" id="SSF50249">
    <property type="entry name" value="Nucleic acid-binding proteins"/>
    <property type="match status" value="1"/>
</dbReference>
<dbReference type="InterPro" id="IPR004523">
    <property type="entry name" value="Asp-tRNA_synthase_2"/>
</dbReference>
<feature type="region of interest" description="Aspartate" evidence="9">
    <location>
        <begin position="196"/>
        <end position="199"/>
    </location>
</feature>
<dbReference type="FunFam" id="3.30.930.10:FF:000038">
    <property type="entry name" value="Aspartate--tRNA ligase"/>
    <property type="match status" value="1"/>
</dbReference>
<dbReference type="GO" id="GO:0005829">
    <property type="term" value="C:cytosol"/>
    <property type="evidence" value="ECO:0007669"/>
    <property type="project" value="TreeGrafter"/>
</dbReference>
<feature type="binding site" evidence="9">
    <location>
        <begin position="410"/>
        <end position="413"/>
    </location>
    <ligand>
        <name>ATP</name>
        <dbReference type="ChEBI" id="CHEBI:30616"/>
    </ligand>
</feature>
<dbReference type="InterPro" id="IPR012340">
    <property type="entry name" value="NA-bd_OB-fold"/>
</dbReference>
<dbReference type="NCBIfam" id="NF003483">
    <property type="entry name" value="PRK05159.1"/>
    <property type="match status" value="1"/>
</dbReference>
<evidence type="ECO:0000256" key="7">
    <source>
        <dbReference type="ARBA" id="ARBA00022917"/>
    </source>
</evidence>
<feature type="binding site" evidence="9">
    <location>
        <position position="365"/>
    </location>
    <ligand>
        <name>L-aspartate</name>
        <dbReference type="ChEBI" id="CHEBI:29991"/>
    </ligand>
</feature>
<proteinExistence type="inferred from homology"/>
<comment type="subcellular location">
    <subcellularLocation>
        <location evidence="1 9">Cytoplasm</location>
    </subcellularLocation>
</comment>
<dbReference type="PROSITE" id="PS50862">
    <property type="entry name" value="AA_TRNA_LIGASE_II"/>
    <property type="match status" value="1"/>
</dbReference>
<dbReference type="PANTHER" id="PTHR43450:SF1">
    <property type="entry name" value="ASPARTATE--TRNA LIGASE, CYTOPLASMIC"/>
    <property type="match status" value="1"/>
</dbReference>
<feature type="binding site" evidence="9">
    <location>
        <begin position="225"/>
        <end position="227"/>
    </location>
    <ligand>
        <name>ATP</name>
        <dbReference type="ChEBI" id="CHEBI:30616"/>
    </ligand>
</feature>
<dbReference type="GO" id="GO:0006422">
    <property type="term" value="P:aspartyl-tRNA aminoacylation"/>
    <property type="evidence" value="ECO:0007669"/>
    <property type="project" value="UniProtKB-UniRule"/>
</dbReference>
<dbReference type="EC" id="6.1.1.23" evidence="9"/>
<dbReference type="Pfam" id="PF00152">
    <property type="entry name" value="tRNA-synt_2"/>
    <property type="match status" value="1"/>
</dbReference>
<feature type="binding site" evidence="9">
    <location>
        <position position="174"/>
    </location>
    <ligand>
        <name>L-aspartate</name>
        <dbReference type="ChEBI" id="CHEBI:29991"/>
    </ligand>
</feature>
<protein>
    <recommendedName>
        <fullName evidence="9">Aspartate--tRNA(Asp/Asn) ligase</fullName>
        <ecNumber evidence="9">6.1.1.23</ecNumber>
    </recommendedName>
    <alternativeName>
        <fullName evidence="9">Aspartyl-tRNA synthetase</fullName>
        <shortName evidence="9">AspRS</shortName>
    </alternativeName>
    <alternativeName>
        <fullName evidence="9">Non-discriminating aspartyl-tRNA synthetase</fullName>
        <shortName evidence="9">ND-AspRS</shortName>
    </alternativeName>
</protein>
<evidence type="ECO:0000256" key="3">
    <source>
        <dbReference type="ARBA" id="ARBA00022490"/>
    </source>
</evidence>
<dbReference type="InterPro" id="IPR006195">
    <property type="entry name" value="aa-tRNA-synth_II"/>
</dbReference>
<organism evidence="11 12">
    <name type="scientific">Candidatus Falkowbacteria bacterium CG10_big_fil_rev_8_21_14_0_10_43_10</name>
    <dbReference type="NCBI Taxonomy" id="1974567"/>
    <lineage>
        <taxon>Bacteria</taxon>
        <taxon>Candidatus Falkowiibacteriota</taxon>
    </lineage>
</organism>
<feature type="domain" description="Aminoacyl-transfer RNA synthetases class-II family profile" evidence="10">
    <location>
        <begin position="142"/>
        <end position="439"/>
    </location>
</feature>
<dbReference type="InterPro" id="IPR002312">
    <property type="entry name" value="Asp/Asn-tRNA-synth_IIb"/>
</dbReference>
<comment type="catalytic activity">
    <reaction evidence="9">
        <text>tRNA(Asx) + L-aspartate + ATP = L-aspartyl-tRNA(Asx) + AMP + diphosphate</text>
        <dbReference type="Rhea" id="RHEA:18349"/>
        <dbReference type="Rhea" id="RHEA-COMP:9710"/>
        <dbReference type="Rhea" id="RHEA-COMP:9711"/>
        <dbReference type="ChEBI" id="CHEBI:29991"/>
        <dbReference type="ChEBI" id="CHEBI:30616"/>
        <dbReference type="ChEBI" id="CHEBI:33019"/>
        <dbReference type="ChEBI" id="CHEBI:78442"/>
        <dbReference type="ChEBI" id="CHEBI:78516"/>
        <dbReference type="ChEBI" id="CHEBI:456215"/>
        <dbReference type="EC" id="6.1.1.23"/>
    </reaction>
</comment>
<evidence type="ECO:0000256" key="4">
    <source>
        <dbReference type="ARBA" id="ARBA00022598"/>
    </source>
</evidence>
<gene>
    <name evidence="9" type="primary">aspS</name>
    <name evidence="11" type="ORF">COT99_04205</name>
</gene>
<feature type="site" description="Important for tRNA non-discrimination" evidence="9">
    <location>
        <position position="88"/>
    </location>
</feature>
<feature type="binding site" evidence="9">
    <location>
        <position position="362"/>
    </location>
    <ligand>
        <name>ATP</name>
        <dbReference type="ChEBI" id="CHEBI:30616"/>
    </ligand>
</feature>
<evidence type="ECO:0000256" key="1">
    <source>
        <dbReference type="ARBA" id="ARBA00004496"/>
    </source>
</evidence>
<comment type="function">
    <text evidence="9">Aspartyl-tRNA synthetase with relaxed tRNA specificity since it is able to aspartylate not only its cognate tRNA(Asp) but also tRNA(Asn). Reaction proceeds in two steps: L-aspartate is first activated by ATP to form Asp-AMP and then transferred to the acceptor end of tRNA(Asp/Asn).</text>
</comment>
<keyword evidence="6 9" id="KW-0067">ATP-binding</keyword>
<sequence length="439" mass="49845">MELVTPKAHTRQTASELKKQVGTEVQVTGAVYRVRELSSNFCFIIIRTDRELIQCKLEGSEHRIDPRQYAEGNYITATGRCVEEKKSPHGFEISIQKIEVLSKPAAEMPFSINQRELNIGLDINLDARPISLRHPGQRAIFKIQAAIAELFGEALSDIGFTKIHTPKIVFAGAEGGANVFCLDYFGRKVFLAQSPQFYKQMMVGVFGRVYESGPVFRAEPHETARHLNEYTSMDFEMGPISSFTDIMEVETYCLRHILNRLPEICLTELELLKVTLPYIIEIPAIRFSDAIEIITKKHTITDRDDLDATSEQVLCKHVKQEIGSDFVFVTHYPTTKRPVYAMEDPNNPEVTLSFDLLYNGLEITTGGQRIHDYSMQVEKMKRRGLNPEDFESYLQIHKYGMPPHGGLGLGLERLTKQLLGLQSIKEACLFPRTMNRVTP</sequence>
<dbReference type="GO" id="GO:0003723">
    <property type="term" value="F:RNA binding"/>
    <property type="evidence" value="ECO:0007669"/>
    <property type="project" value="TreeGrafter"/>
</dbReference>
<dbReference type="InterPro" id="IPR004364">
    <property type="entry name" value="Aa-tRNA-synt_II"/>
</dbReference>
<dbReference type="EMBL" id="PFAR01000050">
    <property type="protein sequence ID" value="PIR92800.1"/>
    <property type="molecule type" value="Genomic_DNA"/>
</dbReference>
<dbReference type="InterPro" id="IPR045864">
    <property type="entry name" value="aa-tRNA-synth_II/BPL/LPL"/>
</dbReference>
<dbReference type="Gene3D" id="3.30.930.10">
    <property type="entry name" value="Bira Bifunctional Protein, Domain 2"/>
    <property type="match status" value="1"/>
</dbReference>
<dbReference type="PANTHER" id="PTHR43450">
    <property type="entry name" value="ASPARTYL-TRNA SYNTHETASE"/>
    <property type="match status" value="1"/>
</dbReference>
<dbReference type="GO" id="GO:0017101">
    <property type="term" value="C:aminoacyl-tRNA synthetase multienzyme complex"/>
    <property type="evidence" value="ECO:0007669"/>
    <property type="project" value="TreeGrafter"/>
</dbReference>
<dbReference type="SUPFAM" id="SSF55681">
    <property type="entry name" value="Class II aaRS and biotin synthetases"/>
    <property type="match status" value="1"/>
</dbReference>
<keyword evidence="3 9" id="KW-0963">Cytoplasm</keyword>
<dbReference type="Pfam" id="PF01336">
    <property type="entry name" value="tRNA_anti-codon"/>
    <property type="match status" value="1"/>
</dbReference>